<proteinExistence type="predicted"/>
<evidence type="ECO:0000259" key="2">
    <source>
        <dbReference type="Pfam" id="PF01569"/>
    </source>
</evidence>
<keyword evidence="1" id="KW-1133">Transmembrane helix</keyword>
<dbReference type="Proteomes" id="UP001224775">
    <property type="component" value="Unassembled WGS sequence"/>
</dbReference>
<feature type="transmembrane region" description="Helical" evidence="1">
    <location>
        <begin position="20"/>
        <end position="41"/>
    </location>
</feature>
<dbReference type="SUPFAM" id="SSF48317">
    <property type="entry name" value="Acid phosphatase/Vanadium-dependent haloperoxidase"/>
    <property type="match status" value="1"/>
</dbReference>
<keyword evidence="1" id="KW-0472">Membrane</keyword>
<comment type="caution">
    <text evidence="3">The sequence shown here is derived from an EMBL/GenBank/DDBJ whole genome shotgun (WGS) entry which is preliminary data.</text>
</comment>
<gene>
    <name evidence="3" type="ORF">QTG54_004736</name>
</gene>
<feature type="domain" description="Phosphatidic acid phosphatase type 2/haloperoxidase" evidence="2">
    <location>
        <begin position="54"/>
        <end position="115"/>
    </location>
</feature>
<sequence>MAEQQWKPFTLTHITYPADVSVYAPILALLSLLPPFGVCALTTATVIYKDVIAAYLLIGSLFSAVTSAILKKLIQEPRPDRYDDDDDDVEFGMPSNHSCFAWFCCTFVMMYVVKRGGVWAATTNERKTSVDIPGEAVEFPAQFMYNHLGIILSNRLLILKSVLGVSLT</sequence>
<dbReference type="InterPro" id="IPR000326">
    <property type="entry name" value="PAP2/HPO"/>
</dbReference>
<name>A0AAD8YDF4_9STRA</name>
<dbReference type="EMBL" id="JATAAI010000007">
    <property type="protein sequence ID" value="KAK1744203.1"/>
    <property type="molecule type" value="Genomic_DNA"/>
</dbReference>
<feature type="transmembrane region" description="Helical" evidence="1">
    <location>
        <begin position="53"/>
        <end position="74"/>
    </location>
</feature>
<organism evidence="3 4">
    <name type="scientific">Skeletonema marinoi</name>
    <dbReference type="NCBI Taxonomy" id="267567"/>
    <lineage>
        <taxon>Eukaryota</taxon>
        <taxon>Sar</taxon>
        <taxon>Stramenopiles</taxon>
        <taxon>Ochrophyta</taxon>
        <taxon>Bacillariophyta</taxon>
        <taxon>Coscinodiscophyceae</taxon>
        <taxon>Thalassiosirophycidae</taxon>
        <taxon>Thalassiosirales</taxon>
        <taxon>Skeletonemataceae</taxon>
        <taxon>Skeletonema</taxon>
        <taxon>Skeletonema marinoi-dohrnii complex</taxon>
    </lineage>
</organism>
<dbReference type="AlphaFoldDB" id="A0AAD8YDF4"/>
<feature type="transmembrane region" description="Helical" evidence="1">
    <location>
        <begin position="94"/>
        <end position="113"/>
    </location>
</feature>
<dbReference type="Pfam" id="PF01569">
    <property type="entry name" value="PAP2"/>
    <property type="match status" value="1"/>
</dbReference>
<evidence type="ECO:0000313" key="3">
    <source>
        <dbReference type="EMBL" id="KAK1744203.1"/>
    </source>
</evidence>
<evidence type="ECO:0000256" key="1">
    <source>
        <dbReference type="SAM" id="Phobius"/>
    </source>
</evidence>
<protein>
    <recommendedName>
        <fullName evidence="2">Phosphatidic acid phosphatase type 2/haloperoxidase domain-containing protein</fullName>
    </recommendedName>
</protein>
<accession>A0AAD8YDF4</accession>
<evidence type="ECO:0000313" key="4">
    <source>
        <dbReference type="Proteomes" id="UP001224775"/>
    </source>
</evidence>
<reference evidence="3" key="1">
    <citation type="submission" date="2023-06" db="EMBL/GenBank/DDBJ databases">
        <title>Survivors Of The Sea: Transcriptome response of Skeletonema marinoi to long-term dormancy.</title>
        <authorList>
            <person name="Pinder M.I.M."/>
            <person name="Kourtchenko O."/>
            <person name="Robertson E.K."/>
            <person name="Larsson T."/>
            <person name="Maumus F."/>
            <person name="Osuna-Cruz C.M."/>
            <person name="Vancaester E."/>
            <person name="Stenow R."/>
            <person name="Vandepoele K."/>
            <person name="Ploug H."/>
            <person name="Bruchert V."/>
            <person name="Godhe A."/>
            <person name="Topel M."/>
        </authorList>
    </citation>
    <scope>NUCLEOTIDE SEQUENCE</scope>
    <source>
        <strain evidence="3">R05AC</strain>
    </source>
</reference>
<keyword evidence="1" id="KW-0812">Transmembrane</keyword>
<dbReference type="InterPro" id="IPR036938">
    <property type="entry name" value="PAP2/HPO_sf"/>
</dbReference>
<keyword evidence="4" id="KW-1185">Reference proteome</keyword>